<dbReference type="Proteomes" id="UP000242287">
    <property type="component" value="Unassembled WGS sequence"/>
</dbReference>
<dbReference type="OrthoDB" id="2934367at2759"/>
<dbReference type="AlphaFoldDB" id="A0A2A9NR42"/>
<evidence type="ECO:0000313" key="1">
    <source>
        <dbReference type="EMBL" id="PFH50180.1"/>
    </source>
</evidence>
<name>A0A2A9NR42_9AGAR</name>
<dbReference type="EMBL" id="KZ302009">
    <property type="protein sequence ID" value="PFH50180.1"/>
    <property type="molecule type" value="Genomic_DNA"/>
</dbReference>
<organism evidence="1 2">
    <name type="scientific">Amanita thiersii Skay4041</name>
    <dbReference type="NCBI Taxonomy" id="703135"/>
    <lineage>
        <taxon>Eukaryota</taxon>
        <taxon>Fungi</taxon>
        <taxon>Dikarya</taxon>
        <taxon>Basidiomycota</taxon>
        <taxon>Agaricomycotina</taxon>
        <taxon>Agaricomycetes</taxon>
        <taxon>Agaricomycetidae</taxon>
        <taxon>Agaricales</taxon>
        <taxon>Pluteineae</taxon>
        <taxon>Amanitaceae</taxon>
        <taxon>Amanita</taxon>
    </lineage>
</organism>
<evidence type="ECO:0000313" key="2">
    <source>
        <dbReference type="Proteomes" id="UP000242287"/>
    </source>
</evidence>
<proteinExistence type="predicted"/>
<accession>A0A2A9NR42</accession>
<reference evidence="1 2" key="1">
    <citation type="submission" date="2014-02" db="EMBL/GenBank/DDBJ databases">
        <title>Transposable element dynamics among asymbiotic and ectomycorrhizal Amanita fungi.</title>
        <authorList>
            <consortium name="DOE Joint Genome Institute"/>
            <person name="Hess J."/>
            <person name="Skrede I."/>
            <person name="Wolfe B."/>
            <person name="LaButti K."/>
            <person name="Ohm R.A."/>
            <person name="Grigoriev I.V."/>
            <person name="Pringle A."/>
        </authorList>
    </citation>
    <scope>NUCLEOTIDE SEQUENCE [LARGE SCALE GENOMIC DNA]</scope>
    <source>
        <strain evidence="1 2">SKay4041</strain>
    </source>
</reference>
<keyword evidence="2" id="KW-1185">Reference proteome</keyword>
<gene>
    <name evidence="1" type="ORF">AMATHDRAFT_4186</name>
</gene>
<protein>
    <submittedName>
        <fullName evidence="1">Uncharacterized protein</fullName>
    </submittedName>
</protein>
<sequence>MQEHPTPRQDNVIAKTYRHSCVPPISPEHMAMIEVALTDRILPTGFDKRTCLLVFYNSMLADAEWAYQLDDLNSAAASWPHHAFINPLGKLRGGRLVLDDRGIFRWRITSWDDSNHGCSSQKMGKWTRFIIPTSSIPDIRYTSRYAWAKFPTNEITDRYIWTWLSQSERLRKAVKQHEVVSEDNILIGRSIEFELSFQTAFLPNSLRPDLDTVYLFIKDITSDNSKVEAYWATDPAGLDKLSATEMSLLGLELPSLSIELYAAHWTSAYYEALRIFHHVCGFDPDSNDVARYLGLPTAHFQPTQRVVRERRSSNSLLPGKASERIGRDIQWENGTFVWRRRRGSFSSRGDVLDQPWQWYKKLWDSPQCWLD</sequence>